<dbReference type="SUPFAM" id="SSF53300">
    <property type="entry name" value="vWA-like"/>
    <property type="match status" value="1"/>
</dbReference>
<dbReference type="PANTHER" id="PTHR47763:SF1">
    <property type="entry name" value="DUF659 DOMAIN-CONTAINING PROTEIN"/>
    <property type="match status" value="1"/>
</dbReference>
<dbReference type="Proteomes" id="UP001279642">
    <property type="component" value="Unassembled WGS sequence"/>
</dbReference>
<dbReference type="PANTHER" id="PTHR47763">
    <property type="entry name" value="ALPHA-PROTEIN KINASE VWKA"/>
    <property type="match status" value="1"/>
</dbReference>
<dbReference type="Pfam" id="PF00092">
    <property type="entry name" value="VWA"/>
    <property type="match status" value="1"/>
</dbReference>
<dbReference type="RefSeq" id="WP_320508849.1">
    <property type="nucleotide sequence ID" value="NZ_JAXCLW010000003.1"/>
</dbReference>
<sequence>MSRSVSSVGHNAYRLSRLFLGVFLLLCAAMAMDIGPGFADAVRKPLLQQGKKTIYERVLTQPGAIVQTAAGQTGGKSLPAMSILYVYARQDVSGASWIEVGANADGKTIGWLAEQDTLPWKQQLTLAFTNPAGRDRGLMFGQRDALDRLLMADKPGDEASKLRQVIAAGNVPDDFPVIAMEPQNYVDISKQFYLLPILEAQDAAMGAGYPVRELHIASVPADPTAGKTNAPPQSSEADMLSNFTAGVVFVIDSTKSMDPYIDRTRQAVEKMYDQIQGKMVGSRAKFGLVAFRAGAQKDKAIGYTSKVFVDPNKVTDKKTFLAAVKELSAAKVSTPRFNEDSYAGIMTALNDIDWSNFGARYIVLVTDAGALNGNDEYSSTKLNADQVRLFAQERGVAIYTLHLLTKEGASDHASAEAQYKTVSDYPNLSKPLYYPIADGSVGQFGKVVDLLSQAIVQQVSDASSGKAAVGAESPSNSGNSVENQVEADTAAVSYAMRLAYLGRVAKTTAPKLVQAWTVDRDFAKPQVATMDVRVLLTKSQLSDLQQVLKTVLDVGKAKQLDPTGFFDAIRSAAAALGRDPAKLKDPNATKLGQLGLIGEYIDDLPYKSKVMGIDQDIWQSWSISEQQFFLDEIERKLALYQKINDDADRWVALSPSAPASEYVYPIPIDALP</sequence>
<dbReference type="InterPro" id="IPR002035">
    <property type="entry name" value="VWF_A"/>
</dbReference>
<accession>A0ABU5EBM3</accession>
<comment type="caution">
    <text evidence="2">The sequence shown here is derived from an EMBL/GenBank/DDBJ whole genome shotgun (WGS) entry which is preliminary data.</text>
</comment>
<protein>
    <submittedName>
        <fullName evidence="2">VWA domain-containing protein</fullName>
    </submittedName>
</protein>
<dbReference type="InterPro" id="IPR052969">
    <property type="entry name" value="Thr-specific_kinase-like"/>
</dbReference>
<gene>
    <name evidence="2" type="ORF">SMD27_13090</name>
</gene>
<dbReference type="PROSITE" id="PS50234">
    <property type="entry name" value="VWFA"/>
    <property type="match status" value="1"/>
</dbReference>
<keyword evidence="3" id="KW-1185">Reference proteome</keyword>
<dbReference type="EMBL" id="JAXCLW010000003">
    <property type="protein sequence ID" value="MDY0883782.1"/>
    <property type="molecule type" value="Genomic_DNA"/>
</dbReference>
<dbReference type="CDD" id="cd00198">
    <property type="entry name" value="vWFA"/>
    <property type="match status" value="1"/>
</dbReference>
<dbReference type="Gene3D" id="3.40.50.410">
    <property type="entry name" value="von Willebrand factor, type A domain"/>
    <property type="match status" value="1"/>
</dbReference>
<organism evidence="2 3">
    <name type="scientific">Dongia soli</name>
    <dbReference type="NCBI Taxonomy" id="600628"/>
    <lineage>
        <taxon>Bacteria</taxon>
        <taxon>Pseudomonadati</taxon>
        <taxon>Pseudomonadota</taxon>
        <taxon>Alphaproteobacteria</taxon>
        <taxon>Rhodospirillales</taxon>
        <taxon>Dongiaceae</taxon>
        <taxon>Dongia</taxon>
    </lineage>
</organism>
<reference evidence="2 3" key="1">
    <citation type="journal article" date="2016" name="Antonie Van Leeuwenhoek">
        <title>Dongia soli sp. nov., isolated from soil from Dokdo, Korea.</title>
        <authorList>
            <person name="Kim D.U."/>
            <person name="Lee H."/>
            <person name="Kim H."/>
            <person name="Kim S.G."/>
            <person name="Ka J.O."/>
        </authorList>
    </citation>
    <scope>NUCLEOTIDE SEQUENCE [LARGE SCALE GENOMIC DNA]</scope>
    <source>
        <strain evidence="2 3">D78</strain>
    </source>
</reference>
<feature type="domain" description="VWFA" evidence="1">
    <location>
        <begin position="246"/>
        <end position="459"/>
    </location>
</feature>
<name>A0ABU5EBM3_9PROT</name>
<evidence type="ECO:0000313" key="2">
    <source>
        <dbReference type="EMBL" id="MDY0883782.1"/>
    </source>
</evidence>
<evidence type="ECO:0000313" key="3">
    <source>
        <dbReference type="Proteomes" id="UP001279642"/>
    </source>
</evidence>
<proteinExistence type="predicted"/>
<evidence type="ECO:0000259" key="1">
    <source>
        <dbReference type="PROSITE" id="PS50234"/>
    </source>
</evidence>
<dbReference type="InterPro" id="IPR036465">
    <property type="entry name" value="vWFA_dom_sf"/>
</dbReference>